<evidence type="ECO:0000313" key="4">
    <source>
        <dbReference type="Proteomes" id="UP000550260"/>
    </source>
</evidence>
<organism evidence="2 3">
    <name type="scientific">Amycolatopsis echigonensis</name>
    <dbReference type="NCBI Taxonomy" id="2576905"/>
    <lineage>
        <taxon>Bacteria</taxon>
        <taxon>Bacillati</taxon>
        <taxon>Actinomycetota</taxon>
        <taxon>Actinomycetes</taxon>
        <taxon>Pseudonocardiales</taxon>
        <taxon>Pseudonocardiaceae</taxon>
        <taxon>Amycolatopsis</taxon>
    </lineage>
</organism>
<comment type="caution">
    <text evidence="2">The sequence shown here is derived from an EMBL/GenBank/DDBJ whole genome shotgun (WGS) entry which is preliminary data.</text>
</comment>
<reference evidence="2 3" key="1">
    <citation type="submission" date="2017-12" db="EMBL/GenBank/DDBJ databases">
        <title>Sequencing the genomes of 1000 Actinobacteria strains.</title>
        <authorList>
            <person name="Klenk H.-P."/>
        </authorList>
    </citation>
    <scope>NUCLEOTIDE SEQUENCE [LARGE SCALE GENOMIC DNA]</scope>
    <source>
        <strain evidence="2 3">DSM 45165</strain>
    </source>
</reference>
<sequence length="97" mass="9494">MGTGFEVAPGEVATAAGRARQAAATVRTADLAAALAGVGLSGGTSVAAAERLSGTWGRAVPKWAADTETYAGNLDQAAAGYRDSDQNATGEIAAAGR</sequence>
<evidence type="ECO:0000313" key="3">
    <source>
        <dbReference type="Proteomes" id="UP000233750"/>
    </source>
</evidence>
<dbReference type="OrthoDB" id="3633535at2"/>
<gene>
    <name evidence="2" type="ORF">ATK30_2273</name>
    <name evidence="1" type="ORF">H5411_39435</name>
</gene>
<reference evidence="1 4" key="2">
    <citation type="submission" date="2020-08" db="EMBL/GenBank/DDBJ databases">
        <title>Amycolatopsis echigonensis JCM 21831.</title>
        <authorList>
            <person name="Tedsree N."/>
            <person name="Kuncharoen N."/>
            <person name="Likhitwitayawuid K."/>
            <person name="Tanasupawat S."/>
        </authorList>
    </citation>
    <scope>NUCLEOTIDE SEQUENCE [LARGE SCALE GENOMIC DNA]</scope>
    <source>
        <strain evidence="1 4">JCM 21831</strain>
    </source>
</reference>
<evidence type="ECO:0008006" key="5">
    <source>
        <dbReference type="Google" id="ProtNLM"/>
    </source>
</evidence>
<keyword evidence="3" id="KW-1185">Reference proteome</keyword>
<dbReference type="Proteomes" id="UP000233750">
    <property type="component" value="Unassembled WGS sequence"/>
</dbReference>
<dbReference type="RefSeq" id="WP_101435544.1">
    <property type="nucleotide sequence ID" value="NZ_JACJHR010000093.1"/>
</dbReference>
<evidence type="ECO:0000313" key="2">
    <source>
        <dbReference type="EMBL" id="PKV91499.1"/>
    </source>
</evidence>
<dbReference type="AlphaFoldDB" id="A0A2N3WCF1"/>
<proteinExistence type="predicted"/>
<accession>A0A8E1W808</accession>
<dbReference type="EMBL" id="JACJHR010000093">
    <property type="protein sequence ID" value="MBB2505190.1"/>
    <property type="molecule type" value="Genomic_DNA"/>
</dbReference>
<evidence type="ECO:0000313" key="1">
    <source>
        <dbReference type="EMBL" id="MBB2505190.1"/>
    </source>
</evidence>
<dbReference type="EMBL" id="PJMY01000003">
    <property type="protein sequence ID" value="PKV91499.1"/>
    <property type="molecule type" value="Genomic_DNA"/>
</dbReference>
<accession>A0A2N3WCF1</accession>
<dbReference type="Proteomes" id="UP000550260">
    <property type="component" value="Unassembled WGS sequence"/>
</dbReference>
<protein>
    <recommendedName>
        <fullName evidence="5">Excreted virulence factor EspC (Type VII ESX diderm)</fullName>
    </recommendedName>
</protein>
<name>A0A2N3WCF1_9PSEU</name>